<accession>A0A6A7B899</accession>
<feature type="domain" description="DUF2264" evidence="2">
    <location>
        <begin position="389"/>
        <end position="690"/>
    </location>
</feature>
<dbReference type="PANTHER" id="PTHR35339">
    <property type="entry name" value="LINALOOL DEHYDRATASE_ISOMERASE DOMAIN-CONTAINING PROTEIN"/>
    <property type="match status" value="1"/>
</dbReference>
<dbReference type="InterPro" id="IPR016624">
    <property type="entry name" value="UCP014753"/>
</dbReference>
<feature type="domain" description="DUF2264" evidence="1">
    <location>
        <begin position="14"/>
        <end position="379"/>
    </location>
</feature>
<dbReference type="EMBL" id="MU006306">
    <property type="protein sequence ID" value="KAF2850605.1"/>
    <property type="molecule type" value="Genomic_DNA"/>
</dbReference>
<dbReference type="PANTHER" id="PTHR35339:SF2">
    <property type="entry name" value="DUF2264 DOMAIN-CONTAINING PROTEIN-RELATED"/>
    <property type="match status" value="1"/>
</dbReference>
<evidence type="ECO:0000313" key="4">
    <source>
        <dbReference type="Proteomes" id="UP000799423"/>
    </source>
</evidence>
<evidence type="ECO:0000259" key="1">
    <source>
        <dbReference type="Pfam" id="PF10022"/>
    </source>
</evidence>
<sequence>MAPLPGFSDNPFNTRSDLIRAALALIRPLHQYKSSQKARIKLATSTGAGFSETAAQLEGFARPLWVVADLLRLQSTTPDIFPESHDVHLETWIEGLKAGTDPSSPEYWGDLHGFDQRMVEMESIAYALLSNPTAFSFPSSPTTRSDLTTWLLQINAQPLPQTNWLWFRVLVNLALVKTLAVPLDQVKHHINAALAKLDTFYLQDGWSSDGAWCDERKQADYYSGSFAIQFAQLLFVRFAADYDTQRTLRYKQQAAAFAQQYWRFFAPNGAAIPFGRSLTYRFAMSAFWSAAAVAGVELPAPVSQVGSVKGLLLRNLRWWAGKGDVFNVDGTLSLGYTYPNMNMTEDYNSPQSVYWCLKALVVLGLDEEDGFWMAEELPYPIVADPTLPHSQHLPSPSQTLLTTPYHTSLLSSGQSTTKHFRAREAKYGKFAYSSAFAFSVPAGPFLEQIAPDSTLAVTLLDAAGGQDEGEWKVRWDPFDVVAREVVFGGDVVSVLGSKWRPWRKRGVVVRTVLGGVMKRWAGWSLRLHCLEWGGGSAEAEDGTVLRVVDGGFCVSAGTRGGGLIGKEVVEKDFQPAVREGIEGCWNDGQGVLVVGEQGASGVYDLTAEFTSDDVVDTGLVTQSIAIKADPNTNLTAQRGLIPAIDHRLHRIESTVGSTMKAVIVTGVFAVDAAAGVNASGLWKIWSDRPKGHVSIHEESGDVVLKDA</sequence>
<keyword evidence="4" id="KW-1185">Reference proteome</keyword>
<dbReference type="AlphaFoldDB" id="A0A6A7B899"/>
<name>A0A6A7B899_9PLEO</name>
<dbReference type="Proteomes" id="UP000799423">
    <property type="component" value="Unassembled WGS sequence"/>
</dbReference>
<evidence type="ECO:0000313" key="3">
    <source>
        <dbReference type="EMBL" id="KAF2850605.1"/>
    </source>
</evidence>
<dbReference type="InterPro" id="IPR049349">
    <property type="entry name" value="DUF2264_N"/>
</dbReference>
<gene>
    <name evidence="3" type="ORF">T440DRAFT_479291</name>
</gene>
<dbReference type="OrthoDB" id="6132182at2759"/>
<protein>
    <submittedName>
        <fullName evidence="3">Uncharacterized protein</fullName>
    </submittedName>
</protein>
<proteinExistence type="predicted"/>
<dbReference type="PIRSF" id="PIRSF014753">
    <property type="entry name" value="UCP014753"/>
    <property type="match status" value="1"/>
</dbReference>
<dbReference type="InterPro" id="IPR049237">
    <property type="entry name" value="DUF2264_C"/>
</dbReference>
<reference evidence="3" key="1">
    <citation type="submission" date="2020-01" db="EMBL/GenBank/DDBJ databases">
        <authorList>
            <consortium name="DOE Joint Genome Institute"/>
            <person name="Haridas S."/>
            <person name="Albert R."/>
            <person name="Binder M."/>
            <person name="Bloem J."/>
            <person name="Labutti K."/>
            <person name="Salamov A."/>
            <person name="Andreopoulos B."/>
            <person name="Baker S.E."/>
            <person name="Barry K."/>
            <person name="Bills G."/>
            <person name="Bluhm B.H."/>
            <person name="Cannon C."/>
            <person name="Castanera R."/>
            <person name="Culley D.E."/>
            <person name="Daum C."/>
            <person name="Ezra D."/>
            <person name="Gonzalez J.B."/>
            <person name="Henrissat B."/>
            <person name="Kuo A."/>
            <person name="Liang C."/>
            <person name="Lipzen A."/>
            <person name="Lutzoni F."/>
            <person name="Magnuson J."/>
            <person name="Mondo S."/>
            <person name="Nolan M."/>
            <person name="Ohm R."/>
            <person name="Pangilinan J."/>
            <person name="Park H.-J."/>
            <person name="Ramirez L."/>
            <person name="Alfaro M."/>
            <person name="Sun H."/>
            <person name="Tritt A."/>
            <person name="Yoshinaga Y."/>
            <person name="Zwiers L.-H."/>
            <person name="Turgeon B.G."/>
            <person name="Goodwin S.B."/>
            <person name="Spatafora J.W."/>
            <person name="Crous P.W."/>
            <person name="Grigoriev I.V."/>
        </authorList>
    </citation>
    <scope>NUCLEOTIDE SEQUENCE</scope>
    <source>
        <strain evidence="3">IPT5</strain>
    </source>
</reference>
<organism evidence="3 4">
    <name type="scientific">Plenodomus tracheiphilus IPT5</name>
    <dbReference type="NCBI Taxonomy" id="1408161"/>
    <lineage>
        <taxon>Eukaryota</taxon>
        <taxon>Fungi</taxon>
        <taxon>Dikarya</taxon>
        <taxon>Ascomycota</taxon>
        <taxon>Pezizomycotina</taxon>
        <taxon>Dothideomycetes</taxon>
        <taxon>Pleosporomycetidae</taxon>
        <taxon>Pleosporales</taxon>
        <taxon>Pleosporineae</taxon>
        <taxon>Leptosphaeriaceae</taxon>
        <taxon>Plenodomus</taxon>
    </lineage>
</organism>
<evidence type="ECO:0000259" key="2">
    <source>
        <dbReference type="Pfam" id="PF20938"/>
    </source>
</evidence>
<dbReference type="Pfam" id="PF20938">
    <property type="entry name" value="DUF2264_C"/>
    <property type="match status" value="1"/>
</dbReference>
<dbReference type="Pfam" id="PF10022">
    <property type="entry name" value="DUF2264"/>
    <property type="match status" value="1"/>
</dbReference>